<keyword evidence="2" id="KW-1185">Reference proteome</keyword>
<name>A0ABT5C293_9BACT</name>
<comment type="caution">
    <text evidence="1">The sequence shown here is derived from an EMBL/GenBank/DDBJ whole genome shotgun (WGS) entry which is preliminary data.</text>
</comment>
<sequence length="101" mass="11254">MSRYAYLTCVECSVALWLGKAIYKGDRVDRFHIGQESDPANSLNNKLNRVIWKFLADHAGHAIRVIVEGDADFDSIGDYQEIGGDEIVSISIDDYLSGWTG</sequence>
<protein>
    <submittedName>
        <fullName evidence="1">Uncharacterized protein</fullName>
    </submittedName>
</protein>
<dbReference type="Proteomes" id="UP001217485">
    <property type="component" value="Unassembled WGS sequence"/>
</dbReference>
<proteinExistence type="predicted"/>
<reference evidence="1 2" key="1">
    <citation type="submission" date="2023-01" db="EMBL/GenBank/DDBJ databases">
        <title>Minimal conservation of predation-associated metabolite biosynthetic gene clusters underscores biosynthetic potential of Myxococcota including descriptions for ten novel species: Archangium lansinium sp. nov., Myxococcus landrumus sp. nov., Nannocystis bai.</title>
        <authorList>
            <person name="Ahearne A."/>
            <person name="Stevens C."/>
            <person name="Dowd S."/>
        </authorList>
    </citation>
    <scope>NUCLEOTIDE SEQUENCE [LARGE SCALE GENOMIC DNA]</scope>
    <source>
        <strain evidence="1 2">WIWO2</strain>
    </source>
</reference>
<evidence type="ECO:0000313" key="1">
    <source>
        <dbReference type="EMBL" id="MDC0680533.1"/>
    </source>
</evidence>
<dbReference type="EMBL" id="JAQNDK010000002">
    <property type="protein sequence ID" value="MDC0680533.1"/>
    <property type="molecule type" value="Genomic_DNA"/>
</dbReference>
<dbReference type="RefSeq" id="WP_272097565.1">
    <property type="nucleotide sequence ID" value="NZ_JAQNDK010000002.1"/>
</dbReference>
<gene>
    <name evidence="1" type="ORF">POL72_22535</name>
</gene>
<evidence type="ECO:0000313" key="2">
    <source>
        <dbReference type="Proteomes" id="UP001217485"/>
    </source>
</evidence>
<accession>A0ABT5C293</accession>
<organism evidence="1 2">
    <name type="scientific">Sorangium atrum</name>
    <dbReference type="NCBI Taxonomy" id="2995308"/>
    <lineage>
        <taxon>Bacteria</taxon>
        <taxon>Pseudomonadati</taxon>
        <taxon>Myxococcota</taxon>
        <taxon>Polyangia</taxon>
        <taxon>Polyangiales</taxon>
        <taxon>Polyangiaceae</taxon>
        <taxon>Sorangium</taxon>
    </lineage>
</organism>